<dbReference type="Gene3D" id="3.40.50.1240">
    <property type="entry name" value="Phosphoglycerate mutase-like"/>
    <property type="match status" value="1"/>
</dbReference>
<dbReference type="GO" id="GO:0016787">
    <property type="term" value="F:hydrolase activity"/>
    <property type="evidence" value="ECO:0007669"/>
    <property type="project" value="UniProtKB-KW"/>
</dbReference>
<dbReference type="EC" id="3.1.3.-" evidence="1"/>
<gene>
    <name evidence="1" type="ORF">ACFSW4_03180</name>
</gene>
<dbReference type="InterPro" id="IPR013078">
    <property type="entry name" value="His_Pase_superF_clade-1"/>
</dbReference>
<dbReference type="InterPro" id="IPR029033">
    <property type="entry name" value="His_PPase_superfam"/>
</dbReference>
<dbReference type="PANTHER" id="PTHR48100">
    <property type="entry name" value="BROAD-SPECIFICITY PHOSPHATASE YOR283W-RELATED"/>
    <property type="match status" value="1"/>
</dbReference>
<organism evidence="1 2">
    <name type="scientific">Piscibacillus salipiscarius</name>
    <dbReference type="NCBI Taxonomy" id="299480"/>
    <lineage>
        <taxon>Bacteria</taxon>
        <taxon>Bacillati</taxon>
        <taxon>Bacillota</taxon>
        <taxon>Bacilli</taxon>
        <taxon>Bacillales</taxon>
        <taxon>Bacillaceae</taxon>
        <taxon>Piscibacillus</taxon>
    </lineage>
</organism>
<evidence type="ECO:0000313" key="2">
    <source>
        <dbReference type="Proteomes" id="UP001597452"/>
    </source>
</evidence>
<dbReference type="SUPFAM" id="SSF53254">
    <property type="entry name" value="Phosphoglycerate mutase-like"/>
    <property type="match status" value="1"/>
</dbReference>
<protein>
    <submittedName>
        <fullName evidence="1">Histidine phosphatase family protein</fullName>
        <ecNumber evidence="1">3.1.3.-</ecNumber>
    </submittedName>
</protein>
<dbReference type="InterPro" id="IPR050275">
    <property type="entry name" value="PGM_Phosphatase"/>
</dbReference>
<dbReference type="SMART" id="SM00855">
    <property type="entry name" value="PGAM"/>
    <property type="match status" value="1"/>
</dbReference>
<proteinExistence type="predicted"/>
<dbReference type="RefSeq" id="WP_377327400.1">
    <property type="nucleotide sequence ID" value="NZ_JBHUMZ010000011.1"/>
</dbReference>
<accession>A0ABW5Q7C5</accession>
<keyword evidence="1" id="KW-0378">Hydrolase</keyword>
<keyword evidence="2" id="KW-1185">Reference proteome</keyword>
<reference evidence="2" key="1">
    <citation type="journal article" date="2019" name="Int. J. Syst. Evol. Microbiol.">
        <title>The Global Catalogue of Microorganisms (GCM) 10K type strain sequencing project: providing services to taxonomists for standard genome sequencing and annotation.</title>
        <authorList>
            <consortium name="The Broad Institute Genomics Platform"/>
            <consortium name="The Broad Institute Genome Sequencing Center for Infectious Disease"/>
            <person name="Wu L."/>
            <person name="Ma J."/>
        </authorList>
    </citation>
    <scope>NUCLEOTIDE SEQUENCE [LARGE SCALE GENOMIC DNA]</scope>
    <source>
        <strain evidence="2">TISTR 1571</strain>
    </source>
</reference>
<dbReference type="Proteomes" id="UP001597452">
    <property type="component" value="Unassembled WGS sequence"/>
</dbReference>
<sequence length="190" mass="21773">MTVIGFVRHGITDWNIARKAQGSSDIPLNDKGLEDAEKLAERLKDEKWSVVYSSDLKRAHKTAEIIATKLEVPVITDERIREAYGGQIEGTTKAERIERWGEKWYEEDLGIENNKSVVERGLAFINEIVDQHPEKHILVISHGSFLRQLLAELVEPVSQNNRLNNTSLTKLHYDGQKWEISLFNCTKHLN</sequence>
<dbReference type="CDD" id="cd07067">
    <property type="entry name" value="HP_PGM_like"/>
    <property type="match status" value="1"/>
</dbReference>
<comment type="caution">
    <text evidence="1">The sequence shown here is derived from an EMBL/GenBank/DDBJ whole genome shotgun (WGS) entry which is preliminary data.</text>
</comment>
<dbReference type="EMBL" id="JBHUMZ010000011">
    <property type="protein sequence ID" value="MFD2637879.1"/>
    <property type="molecule type" value="Genomic_DNA"/>
</dbReference>
<evidence type="ECO:0000313" key="1">
    <source>
        <dbReference type="EMBL" id="MFD2637879.1"/>
    </source>
</evidence>
<name>A0ABW5Q7C5_9BACI</name>
<dbReference type="Pfam" id="PF00300">
    <property type="entry name" value="His_Phos_1"/>
    <property type="match status" value="1"/>
</dbReference>